<dbReference type="InterPro" id="IPR045340">
    <property type="entry name" value="DUF6533"/>
</dbReference>
<feature type="region of interest" description="Disordered" evidence="1">
    <location>
        <begin position="350"/>
        <end position="376"/>
    </location>
</feature>
<feature type="transmembrane region" description="Helical" evidence="2">
    <location>
        <begin position="211"/>
        <end position="230"/>
    </location>
</feature>
<dbReference type="EMBL" id="NHTK01005371">
    <property type="protein sequence ID" value="PPQ80281.1"/>
    <property type="molecule type" value="Genomic_DNA"/>
</dbReference>
<feature type="region of interest" description="Disordered" evidence="1">
    <location>
        <begin position="1"/>
        <end position="25"/>
    </location>
</feature>
<dbReference type="OrthoDB" id="3261349at2759"/>
<dbReference type="InParanoid" id="A0A409WP65"/>
<feature type="region of interest" description="Disordered" evidence="1">
    <location>
        <begin position="390"/>
        <end position="463"/>
    </location>
</feature>
<keyword evidence="5" id="KW-1185">Reference proteome</keyword>
<accession>A0A409WP65</accession>
<feature type="compositionally biased region" description="Basic and acidic residues" evidence="1">
    <location>
        <begin position="424"/>
        <end position="437"/>
    </location>
</feature>
<evidence type="ECO:0000259" key="3">
    <source>
        <dbReference type="Pfam" id="PF20151"/>
    </source>
</evidence>
<feature type="transmembrane region" description="Helical" evidence="2">
    <location>
        <begin position="162"/>
        <end position="181"/>
    </location>
</feature>
<sequence>ANQSTDDARNRKLSPYDQHHGGGRPLPFVTTHRGQAYTSATAGKAAGFERQGMAADVTLLLGEELDSIDTNHYISLISFTILVYDYFLTLHLEVERFWGLPLCFNWAAAFFFLNRYMNTHPRLKCHELQTYHQYIAIAVQVVVAAMLIMRMYALYERSRRVLALYLTVSVSVVGVACWAVLGGKMNTNPPDIIVDVGCGVTLTHSQAIRLAVAWSGMLVFDSLVFGMTLYKSLTLPRTIDLLSLLLRDGAIYFGVMIASNIANILTFILGGPFTRGVATTFTNIISSVMISRLMLNLRAPSLTANAKGSGGHRTPADTTFPDISFVGPGETTYPQRTVVDTESCIAELETGEYGEERGRSRRRRRGSSGSNRRTSRWRVEGCDDQYELEEGEAFSWRPGDEGREKDGEEKLKQSSVVGGGEIAAEERNQITDGRMRGLLEGYDYVSRGPGRPEGSTSSSTHGR</sequence>
<feature type="transmembrane region" description="Helical" evidence="2">
    <location>
        <begin position="134"/>
        <end position="155"/>
    </location>
</feature>
<keyword evidence="2" id="KW-1133">Transmembrane helix</keyword>
<dbReference type="Proteomes" id="UP000284842">
    <property type="component" value="Unassembled WGS sequence"/>
</dbReference>
<evidence type="ECO:0000256" key="1">
    <source>
        <dbReference type="SAM" id="MobiDB-lite"/>
    </source>
</evidence>
<evidence type="ECO:0000256" key="2">
    <source>
        <dbReference type="SAM" id="Phobius"/>
    </source>
</evidence>
<comment type="caution">
    <text evidence="4">The sequence shown here is derived from an EMBL/GenBank/DDBJ whole genome shotgun (WGS) entry which is preliminary data.</text>
</comment>
<dbReference type="Pfam" id="PF20151">
    <property type="entry name" value="DUF6533"/>
    <property type="match status" value="1"/>
</dbReference>
<feature type="compositionally biased region" description="Basic and acidic residues" evidence="1">
    <location>
        <begin position="1"/>
        <end position="10"/>
    </location>
</feature>
<name>A0A409WP65_9AGAR</name>
<protein>
    <recommendedName>
        <fullName evidence="3">DUF6533 domain-containing protein</fullName>
    </recommendedName>
</protein>
<evidence type="ECO:0000313" key="5">
    <source>
        <dbReference type="Proteomes" id="UP000284842"/>
    </source>
</evidence>
<gene>
    <name evidence="4" type="ORF">CVT24_000425</name>
</gene>
<dbReference type="AlphaFoldDB" id="A0A409WP65"/>
<keyword evidence="2" id="KW-0812">Transmembrane</keyword>
<feature type="compositionally biased region" description="Basic and acidic residues" evidence="1">
    <location>
        <begin position="398"/>
        <end position="412"/>
    </location>
</feature>
<feature type="compositionally biased region" description="Polar residues" evidence="1">
    <location>
        <begin position="454"/>
        <end position="463"/>
    </location>
</feature>
<keyword evidence="2" id="KW-0472">Membrane</keyword>
<feature type="region of interest" description="Disordered" evidence="1">
    <location>
        <begin position="305"/>
        <end position="327"/>
    </location>
</feature>
<feature type="domain" description="DUF6533" evidence="3">
    <location>
        <begin position="73"/>
        <end position="117"/>
    </location>
</feature>
<feature type="non-terminal residue" evidence="4">
    <location>
        <position position="1"/>
    </location>
</feature>
<reference evidence="4 5" key="1">
    <citation type="journal article" date="2018" name="Evol. Lett.">
        <title>Horizontal gene cluster transfer increased hallucinogenic mushroom diversity.</title>
        <authorList>
            <person name="Reynolds H.T."/>
            <person name="Vijayakumar V."/>
            <person name="Gluck-Thaler E."/>
            <person name="Korotkin H.B."/>
            <person name="Matheny P.B."/>
            <person name="Slot J.C."/>
        </authorList>
    </citation>
    <scope>NUCLEOTIDE SEQUENCE [LARGE SCALE GENOMIC DNA]</scope>
    <source>
        <strain evidence="4 5">2629</strain>
    </source>
</reference>
<feature type="transmembrane region" description="Helical" evidence="2">
    <location>
        <begin position="250"/>
        <end position="270"/>
    </location>
</feature>
<proteinExistence type="predicted"/>
<feature type="transmembrane region" description="Helical" evidence="2">
    <location>
        <begin position="97"/>
        <end position="114"/>
    </location>
</feature>
<evidence type="ECO:0000313" key="4">
    <source>
        <dbReference type="EMBL" id="PPQ80281.1"/>
    </source>
</evidence>
<organism evidence="4 5">
    <name type="scientific">Panaeolus cyanescens</name>
    <dbReference type="NCBI Taxonomy" id="181874"/>
    <lineage>
        <taxon>Eukaryota</taxon>
        <taxon>Fungi</taxon>
        <taxon>Dikarya</taxon>
        <taxon>Basidiomycota</taxon>
        <taxon>Agaricomycotina</taxon>
        <taxon>Agaricomycetes</taxon>
        <taxon>Agaricomycetidae</taxon>
        <taxon>Agaricales</taxon>
        <taxon>Agaricineae</taxon>
        <taxon>Galeropsidaceae</taxon>
        <taxon>Panaeolus</taxon>
    </lineage>
</organism>